<sequence length="266" mass="28962">MLLIPHHPSSFKSSPSPPLTAAAGENTPPSPFHLFAVDVPSRCHNNGLPLTITFSSPFISSLHVLHPPPSSAYLYSSTSTTLCHCLLHVLVVGKLPIVVLHPLPPLVGVLILISIFCGVGFHCQFKLFIILLLIHHIVLLWVASFLVVAMTGLKIRFPSPPLQPQDDLPAAEDHTNVHQSEAAEPSTTTQPTTAPSSKKRVAQSAEAPKQIRALVWKSKSVLHPDPEPIPSGLEFDKPEHQSRCHTIRSLGIDQCKYLVPHTLDSL</sequence>
<accession>A0A834X7S4</accession>
<protein>
    <submittedName>
        <fullName evidence="3">Uncharacterized protein</fullName>
    </submittedName>
</protein>
<reference evidence="3" key="1">
    <citation type="submission" date="2020-09" db="EMBL/GenBank/DDBJ databases">
        <title>Genome-Enabled Discovery of Anthraquinone Biosynthesis in Senna tora.</title>
        <authorList>
            <person name="Kang S.-H."/>
            <person name="Pandey R.P."/>
            <person name="Lee C.-M."/>
            <person name="Sim J.-S."/>
            <person name="Jeong J.-T."/>
            <person name="Choi B.-S."/>
            <person name="Jung M."/>
            <person name="Ginzburg D."/>
            <person name="Zhao K."/>
            <person name="Won S.Y."/>
            <person name="Oh T.-J."/>
            <person name="Yu Y."/>
            <person name="Kim N.-H."/>
            <person name="Lee O.R."/>
            <person name="Lee T.-H."/>
            <person name="Bashyal P."/>
            <person name="Kim T.-S."/>
            <person name="Lee W.-H."/>
            <person name="Kawkins C."/>
            <person name="Kim C.-K."/>
            <person name="Kim J.S."/>
            <person name="Ahn B.O."/>
            <person name="Rhee S.Y."/>
            <person name="Sohng J.K."/>
        </authorList>
    </citation>
    <scope>NUCLEOTIDE SEQUENCE</scope>
    <source>
        <tissue evidence="3">Leaf</tissue>
    </source>
</reference>
<evidence type="ECO:0000313" key="4">
    <source>
        <dbReference type="Proteomes" id="UP000634136"/>
    </source>
</evidence>
<name>A0A834X7S4_9FABA</name>
<keyword evidence="2" id="KW-0472">Membrane</keyword>
<keyword evidence="4" id="KW-1185">Reference proteome</keyword>
<evidence type="ECO:0000313" key="3">
    <source>
        <dbReference type="EMBL" id="KAF7839397.1"/>
    </source>
</evidence>
<organism evidence="3 4">
    <name type="scientific">Senna tora</name>
    <dbReference type="NCBI Taxonomy" id="362788"/>
    <lineage>
        <taxon>Eukaryota</taxon>
        <taxon>Viridiplantae</taxon>
        <taxon>Streptophyta</taxon>
        <taxon>Embryophyta</taxon>
        <taxon>Tracheophyta</taxon>
        <taxon>Spermatophyta</taxon>
        <taxon>Magnoliopsida</taxon>
        <taxon>eudicotyledons</taxon>
        <taxon>Gunneridae</taxon>
        <taxon>Pentapetalae</taxon>
        <taxon>rosids</taxon>
        <taxon>fabids</taxon>
        <taxon>Fabales</taxon>
        <taxon>Fabaceae</taxon>
        <taxon>Caesalpinioideae</taxon>
        <taxon>Cassia clade</taxon>
        <taxon>Senna</taxon>
    </lineage>
</organism>
<dbReference type="Proteomes" id="UP000634136">
    <property type="component" value="Unassembled WGS sequence"/>
</dbReference>
<evidence type="ECO:0000256" key="1">
    <source>
        <dbReference type="SAM" id="MobiDB-lite"/>
    </source>
</evidence>
<feature type="region of interest" description="Disordered" evidence="1">
    <location>
        <begin position="164"/>
        <end position="206"/>
    </location>
</feature>
<comment type="caution">
    <text evidence="3">The sequence shown here is derived from an EMBL/GenBank/DDBJ whole genome shotgun (WGS) entry which is preliminary data.</text>
</comment>
<dbReference type="EMBL" id="JAAIUW010000003">
    <property type="protein sequence ID" value="KAF7839397.1"/>
    <property type="molecule type" value="Genomic_DNA"/>
</dbReference>
<feature type="compositionally biased region" description="Low complexity" evidence="1">
    <location>
        <begin position="182"/>
        <end position="196"/>
    </location>
</feature>
<dbReference type="AlphaFoldDB" id="A0A834X7S4"/>
<feature type="compositionally biased region" description="Low complexity" evidence="1">
    <location>
        <begin position="1"/>
        <end position="14"/>
    </location>
</feature>
<feature type="region of interest" description="Disordered" evidence="1">
    <location>
        <begin position="1"/>
        <end position="23"/>
    </location>
</feature>
<proteinExistence type="predicted"/>
<keyword evidence="2" id="KW-1133">Transmembrane helix</keyword>
<feature type="transmembrane region" description="Helical" evidence="2">
    <location>
        <begin position="127"/>
        <end position="149"/>
    </location>
</feature>
<feature type="transmembrane region" description="Helical" evidence="2">
    <location>
        <begin position="103"/>
        <end position="121"/>
    </location>
</feature>
<gene>
    <name evidence="3" type="ORF">G2W53_007879</name>
</gene>
<keyword evidence="2" id="KW-0812">Transmembrane</keyword>
<evidence type="ECO:0000256" key="2">
    <source>
        <dbReference type="SAM" id="Phobius"/>
    </source>
</evidence>